<keyword evidence="6" id="KW-0902">Two-component regulatory system</keyword>
<evidence type="ECO:0000256" key="2">
    <source>
        <dbReference type="ARBA" id="ARBA00012438"/>
    </source>
</evidence>
<dbReference type="PROSITE" id="PS50113">
    <property type="entry name" value="PAC"/>
    <property type="match status" value="4"/>
</dbReference>
<name>A0ABX1LT33_9CYAN</name>
<dbReference type="SMART" id="SM00091">
    <property type="entry name" value="PAS"/>
    <property type="match status" value="7"/>
</dbReference>
<dbReference type="InterPro" id="IPR036097">
    <property type="entry name" value="HisK_dim/P_sf"/>
</dbReference>
<dbReference type="Gene3D" id="3.30.565.10">
    <property type="entry name" value="Histidine kinase-like ATPase, C-terminal domain"/>
    <property type="match status" value="1"/>
</dbReference>
<protein>
    <recommendedName>
        <fullName evidence="2">histidine kinase</fullName>
        <ecNumber evidence="2">2.7.13.3</ecNumber>
    </recommendedName>
</protein>
<evidence type="ECO:0000256" key="5">
    <source>
        <dbReference type="ARBA" id="ARBA00022777"/>
    </source>
</evidence>
<evidence type="ECO:0000313" key="11">
    <source>
        <dbReference type="Proteomes" id="UP000738376"/>
    </source>
</evidence>
<dbReference type="SMART" id="SM00387">
    <property type="entry name" value="HATPase_c"/>
    <property type="match status" value="1"/>
</dbReference>
<keyword evidence="5" id="KW-0418">Kinase</keyword>
<dbReference type="PRINTS" id="PR00344">
    <property type="entry name" value="BCTRLSENSOR"/>
</dbReference>
<evidence type="ECO:0000256" key="4">
    <source>
        <dbReference type="ARBA" id="ARBA00022679"/>
    </source>
</evidence>
<dbReference type="InterPro" id="IPR001610">
    <property type="entry name" value="PAC"/>
</dbReference>
<dbReference type="PROSITE" id="PS50112">
    <property type="entry name" value="PAS"/>
    <property type="match status" value="2"/>
</dbReference>
<dbReference type="SMART" id="SM00086">
    <property type="entry name" value="PAC"/>
    <property type="match status" value="6"/>
</dbReference>
<keyword evidence="4" id="KW-0808">Transferase</keyword>
<dbReference type="Gene3D" id="1.10.287.130">
    <property type="match status" value="1"/>
</dbReference>
<feature type="domain" description="PAS" evidence="8">
    <location>
        <begin position="646"/>
        <end position="718"/>
    </location>
</feature>
<dbReference type="SUPFAM" id="SSF55785">
    <property type="entry name" value="PYP-like sensor domain (PAS domain)"/>
    <property type="match status" value="7"/>
</dbReference>
<evidence type="ECO:0000256" key="1">
    <source>
        <dbReference type="ARBA" id="ARBA00000085"/>
    </source>
</evidence>
<feature type="domain" description="PAS" evidence="8">
    <location>
        <begin position="390"/>
        <end position="462"/>
    </location>
</feature>
<dbReference type="CDD" id="cd00130">
    <property type="entry name" value="PAS"/>
    <property type="match status" value="5"/>
</dbReference>
<dbReference type="CDD" id="cd00082">
    <property type="entry name" value="HisKA"/>
    <property type="match status" value="1"/>
</dbReference>
<dbReference type="EC" id="2.7.13.3" evidence="2"/>
<dbReference type="Pfam" id="PF13426">
    <property type="entry name" value="PAS_9"/>
    <property type="match status" value="1"/>
</dbReference>
<evidence type="ECO:0000259" key="7">
    <source>
        <dbReference type="PROSITE" id="PS50109"/>
    </source>
</evidence>
<gene>
    <name evidence="10" type="ORF">HC246_07970</name>
</gene>
<dbReference type="SUPFAM" id="SSF47384">
    <property type="entry name" value="Homodimeric domain of signal transducing histidine kinase"/>
    <property type="match status" value="1"/>
</dbReference>
<organism evidence="10 11">
    <name type="scientific">Pseudanabaena yagii GIHE-NHR1</name>
    <dbReference type="NCBI Taxonomy" id="2722753"/>
    <lineage>
        <taxon>Bacteria</taxon>
        <taxon>Bacillati</taxon>
        <taxon>Cyanobacteriota</taxon>
        <taxon>Cyanophyceae</taxon>
        <taxon>Pseudanabaenales</taxon>
        <taxon>Pseudanabaenaceae</taxon>
        <taxon>Pseudanabaena</taxon>
        <taxon>Pseudanabaena yagii</taxon>
    </lineage>
</organism>
<dbReference type="NCBIfam" id="TIGR00229">
    <property type="entry name" value="sensory_box"/>
    <property type="match status" value="5"/>
</dbReference>
<keyword evidence="3" id="KW-0597">Phosphoprotein</keyword>
<dbReference type="Gene3D" id="3.30.450.20">
    <property type="entry name" value="PAS domain"/>
    <property type="match status" value="7"/>
</dbReference>
<sequence>MDNLDVMIWSLSLPDLTPLYFNATATQIYQCDREELLANSQLWLEAIAIEDQPKMQEAITQAQVSGTSRLNYQLQMPNGERCRFSVRWKIFKDESGSPIRLDAIATAISDLHTVAFKHKETEVILYQGESYYDQAIQRNSELILRSRPDTTITFANEALCRILECKLEELIGRKWIDFADPNVLESVLENISLLNPDKPSFILINRDQRPNGQVGWIQWIKQGIFNEDGKLIEIQSVGRDITDLKLAELGLHNLNLELEKRITQSNADLRQSEARNLAILHALPDLLLLLKPDGTCLQCIMPTSQDKSKYLPIQHHISEVLDAEDLQTQLRIYETAIATGEVQIYEHQLTKFGKTVYEEVRIAPYCENELLVIVRDITDRKQTEQELQNVTDRLTLALKSASIGIWEWDIANNCLIWDERTYELYGINPDHELDAYLAWANRVHPSDRQFTENEVQLALSGEKDYEPEFRIVLPDGSIRYIKAYAIVQRNDEGIPLRMLGINFDITNRKLAEAQLIKTDTHLKTAQRIGKLGSWEFETSTGTLTWSEEVFRIYGLEPNTEPPSYEELQQYIHPDDWENFNSTVQTALTCQKAYDLEHRIIQSNGRLIYVLAKGEMVYDNSGKLTHIIGTAIDITDRKVAEQNLQNLTDRLTLALKSAAIGIWEWDILHDIILWDDRMCELYGVSPNQSISNYLTWRSSIHPHDLAIAESAIQLALRGIKDYDVEFRIVLPDGNTRHIKAYALIQRNDQGDPYRMIGINFDITDRKLAEAALNHSHDLREAIFNESTDALFLVDTTTLLTIDCNLPAVQLFEASDKNQLIGIKGHILQRYQFSDLEIAAISLELTNKGFWSQEVEYVTCQGKLFWGNLAVKPITIAGITLNLVRVTDISDRKQAEAQILQTSQQLESTNRELESFCYSVSHDLRAPLRHINGFVNALQQRIKKHDALDDPKVDHYLQVIDQSSHKMGNLIDGLLVLSRYGRKPLEKKQISMRELVDEAIEIVRSDPHHNSRLEFAIGDLPNTVGDPILLQQVFRNLIGNAVKFSRNQPQPRIEIDSLPDQTIRIKDNGVGFQMEYADKLFGAFQRLHSEQEFEGTGIGLAIVQRIIQRHGGSIWAEGYPDQGATFFLKL</sequence>
<feature type="domain" description="Histidine kinase" evidence="7">
    <location>
        <begin position="917"/>
        <end position="1128"/>
    </location>
</feature>
<dbReference type="InterPro" id="IPR035965">
    <property type="entry name" value="PAS-like_dom_sf"/>
</dbReference>
<dbReference type="InterPro" id="IPR005467">
    <property type="entry name" value="His_kinase_dom"/>
</dbReference>
<dbReference type="InterPro" id="IPR000014">
    <property type="entry name" value="PAS"/>
</dbReference>
<dbReference type="InterPro" id="IPR036890">
    <property type="entry name" value="HATPase_C_sf"/>
</dbReference>
<evidence type="ECO:0000256" key="6">
    <source>
        <dbReference type="ARBA" id="ARBA00023012"/>
    </source>
</evidence>
<feature type="domain" description="PAC" evidence="9">
    <location>
        <begin position="593"/>
        <end position="645"/>
    </location>
</feature>
<dbReference type="SMART" id="SM00388">
    <property type="entry name" value="HisKA"/>
    <property type="match status" value="1"/>
</dbReference>
<keyword evidence="11" id="KW-1185">Reference proteome</keyword>
<evidence type="ECO:0000256" key="3">
    <source>
        <dbReference type="ARBA" id="ARBA00022553"/>
    </source>
</evidence>
<evidence type="ECO:0000313" key="10">
    <source>
        <dbReference type="EMBL" id="NMF57959.1"/>
    </source>
</evidence>
<feature type="domain" description="PAC" evidence="9">
    <location>
        <begin position="465"/>
        <end position="517"/>
    </location>
</feature>
<dbReference type="InterPro" id="IPR003594">
    <property type="entry name" value="HATPase_dom"/>
</dbReference>
<dbReference type="InterPro" id="IPR000700">
    <property type="entry name" value="PAS-assoc_C"/>
</dbReference>
<dbReference type="PANTHER" id="PTHR43304:SF1">
    <property type="entry name" value="PAC DOMAIN-CONTAINING PROTEIN"/>
    <property type="match status" value="1"/>
</dbReference>
<evidence type="ECO:0000259" key="8">
    <source>
        <dbReference type="PROSITE" id="PS50112"/>
    </source>
</evidence>
<dbReference type="InterPro" id="IPR004358">
    <property type="entry name" value="Sig_transdc_His_kin-like_C"/>
</dbReference>
<reference evidence="10 11" key="1">
    <citation type="submission" date="2020-03" db="EMBL/GenBank/DDBJ databases">
        <title>Draft Genome Sequence of 2-Methylisoborneol Producing Pseudanabaena yagii Strain GIHE-NHR1 Isolated from North Han River in South Korea.</title>
        <authorList>
            <person name="Jeong J."/>
        </authorList>
    </citation>
    <scope>NUCLEOTIDE SEQUENCE [LARGE SCALE GENOMIC DNA]</scope>
    <source>
        <strain evidence="10 11">GIHE-NHR1</strain>
    </source>
</reference>
<evidence type="ECO:0000259" key="9">
    <source>
        <dbReference type="PROSITE" id="PS50113"/>
    </source>
</evidence>
<dbReference type="InterPro" id="IPR013655">
    <property type="entry name" value="PAS_fold_3"/>
</dbReference>
<dbReference type="InterPro" id="IPR052162">
    <property type="entry name" value="Sensor_kinase/Photoreceptor"/>
</dbReference>
<dbReference type="EMBL" id="JAAVJL010000001">
    <property type="protein sequence ID" value="NMF57959.1"/>
    <property type="molecule type" value="Genomic_DNA"/>
</dbReference>
<dbReference type="Pfam" id="PF08447">
    <property type="entry name" value="PAS_3"/>
    <property type="match status" value="5"/>
</dbReference>
<dbReference type="Pfam" id="PF02518">
    <property type="entry name" value="HATPase_c"/>
    <property type="match status" value="1"/>
</dbReference>
<dbReference type="PROSITE" id="PS50109">
    <property type="entry name" value="HIS_KIN"/>
    <property type="match status" value="1"/>
</dbReference>
<proteinExistence type="predicted"/>
<feature type="domain" description="PAC" evidence="9">
    <location>
        <begin position="197"/>
        <end position="253"/>
    </location>
</feature>
<dbReference type="Gene3D" id="2.10.70.100">
    <property type="match status" value="3"/>
</dbReference>
<dbReference type="Proteomes" id="UP000738376">
    <property type="component" value="Unassembled WGS sequence"/>
</dbReference>
<dbReference type="InterPro" id="IPR003661">
    <property type="entry name" value="HisK_dim/P_dom"/>
</dbReference>
<comment type="caution">
    <text evidence="10">The sequence shown here is derived from an EMBL/GenBank/DDBJ whole genome shotgun (WGS) entry which is preliminary data.</text>
</comment>
<dbReference type="Pfam" id="PF00512">
    <property type="entry name" value="HisKA"/>
    <property type="match status" value="1"/>
</dbReference>
<accession>A0ABX1LT33</accession>
<dbReference type="RefSeq" id="WP_169362918.1">
    <property type="nucleotide sequence ID" value="NZ_JAAVJL010000001.1"/>
</dbReference>
<dbReference type="PANTHER" id="PTHR43304">
    <property type="entry name" value="PHYTOCHROME-LIKE PROTEIN CPH1"/>
    <property type="match status" value="1"/>
</dbReference>
<comment type="catalytic activity">
    <reaction evidence="1">
        <text>ATP + protein L-histidine = ADP + protein N-phospho-L-histidine.</text>
        <dbReference type="EC" id="2.7.13.3"/>
    </reaction>
</comment>
<dbReference type="SUPFAM" id="SSF55874">
    <property type="entry name" value="ATPase domain of HSP90 chaperone/DNA topoisomerase II/histidine kinase"/>
    <property type="match status" value="1"/>
</dbReference>
<feature type="domain" description="PAC" evidence="9">
    <location>
        <begin position="721"/>
        <end position="773"/>
    </location>
</feature>